<evidence type="ECO:0000256" key="6">
    <source>
        <dbReference type="ARBA" id="ARBA00023163"/>
    </source>
</evidence>
<keyword evidence="15" id="KW-1185">Reference proteome</keyword>
<dbReference type="NCBIfam" id="TIGR01384">
    <property type="entry name" value="TFS_arch"/>
    <property type="match status" value="1"/>
</dbReference>
<keyword evidence="4 9" id="KW-0862">Zinc</keyword>
<evidence type="ECO:0000259" key="13">
    <source>
        <dbReference type="PROSITE" id="PS51133"/>
    </source>
</evidence>
<dbReference type="SUPFAM" id="SSF57783">
    <property type="entry name" value="Zinc beta-ribbon"/>
    <property type="match status" value="1"/>
</dbReference>
<dbReference type="RefSeq" id="WP_256411266.1">
    <property type="nucleotide sequence ID" value="NZ_JANHDM010000003.1"/>
</dbReference>
<feature type="zinc finger region" description="C4-type" evidence="10">
    <location>
        <begin position="4"/>
        <end position="25"/>
    </location>
</feature>
<reference evidence="14 15" key="1">
    <citation type="journal article" date="2019" name="Int. J. Syst. Evol. Microbiol.">
        <title>The Global Catalogue of Microorganisms (GCM) 10K type strain sequencing project: providing services to taxonomists for standard genome sequencing and annotation.</title>
        <authorList>
            <consortium name="The Broad Institute Genomics Platform"/>
            <consortium name="The Broad Institute Genome Sequencing Center for Infectious Disease"/>
            <person name="Wu L."/>
            <person name="Ma J."/>
        </authorList>
    </citation>
    <scope>NUCLEOTIDE SEQUENCE [LARGE SCALE GENOMIC DNA]</scope>
    <source>
        <strain evidence="14 15">CGMCC 1.12124</strain>
    </source>
</reference>
<dbReference type="SMART" id="SM00440">
    <property type="entry name" value="ZnF_C2C2"/>
    <property type="match status" value="1"/>
</dbReference>
<sequence>MKFCDECGSMMKSGEGEDHWVCDACGYETDRDEDGDEEDAWTTQSQEESEIVDVSDAEDKGLPETTAHCPECGNDRAYWYMQQIRSADESETRFFVCTECEHKWREDDH</sequence>
<dbReference type="GO" id="GO:0008270">
    <property type="term" value="F:zinc ion binding"/>
    <property type="evidence" value="ECO:0007669"/>
    <property type="project" value="UniProtKB-KW"/>
</dbReference>
<dbReference type="CDD" id="cd10511">
    <property type="entry name" value="Zn-ribbon_TFS"/>
    <property type="match status" value="1"/>
</dbReference>
<organism evidence="14 15">
    <name type="scientific">Halorubrum rubrum</name>
    <dbReference type="NCBI Taxonomy" id="1126240"/>
    <lineage>
        <taxon>Archaea</taxon>
        <taxon>Methanobacteriati</taxon>
        <taxon>Methanobacteriota</taxon>
        <taxon>Stenosarchaea group</taxon>
        <taxon>Halobacteria</taxon>
        <taxon>Halobacteriales</taxon>
        <taxon>Haloferacaceae</taxon>
        <taxon>Halorubrum</taxon>
    </lineage>
</organism>
<dbReference type="Pfam" id="PF01096">
    <property type="entry name" value="Zn_ribbon_TFIIS"/>
    <property type="match status" value="1"/>
</dbReference>
<evidence type="ECO:0000256" key="4">
    <source>
        <dbReference type="ARBA" id="ARBA00022833"/>
    </source>
</evidence>
<dbReference type="PROSITE" id="PS51133">
    <property type="entry name" value="ZF_TFIIS_2"/>
    <property type="match status" value="1"/>
</dbReference>
<dbReference type="PANTHER" id="PTHR11239">
    <property type="entry name" value="DNA-DIRECTED RNA POLYMERASE"/>
    <property type="match status" value="1"/>
</dbReference>
<comment type="caution">
    <text evidence="14">The sequence shown here is derived from an EMBL/GenBank/DDBJ whole genome shotgun (WGS) entry which is preliminary data.</text>
</comment>
<feature type="binding site" evidence="9">
    <location>
        <position position="22"/>
    </location>
    <ligand>
        <name>Zn(2+)</name>
        <dbReference type="ChEBI" id="CHEBI:29105"/>
        <label>1</label>
    </ligand>
</feature>
<dbReference type="PROSITE" id="PS00466">
    <property type="entry name" value="ZF_TFIIS_1"/>
    <property type="match status" value="1"/>
</dbReference>
<dbReference type="Proteomes" id="UP001596118">
    <property type="component" value="Unassembled WGS sequence"/>
</dbReference>
<accession>A0ABD5R1L7</accession>
<evidence type="ECO:0000256" key="8">
    <source>
        <dbReference type="PIRNR" id="PIRNR005586"/>
    </source>
</evidence>
<dbReference type="InterPro" id="IPR001222">
    <property type="entry name" value="Znf_TFIIS"/>
</dbReference>
<dbReference type="PIRSF" id="PIRSF005586">
    <property type="entry name" value="RNApol_RpoM"/>
    <property type="match status" value="1"/>
</dbReference>
<evidence type="ECO:0000256" key="1">
    <source>
        <dbReference type="ARBA" id="ARBA00018272"/>
    </source>
</evidence>
<evidence type="ECO:0000256" key="3">
    <source>
        <dbReference type="ARBA" id="ARBA00022771"/>
    </source>
</evidence>
<feature type="binding site" evidence="9">
    <location>
        <position position="69"/>
    </location>
    <ligand>
        <name>Zn(2+)</name>
        <dbReference type="ChEBI" id="CHEBI:29105"/>
        <label>2</label>
    </ligand>
</feature>
<dbReference type="SMART" id="SM00661">
    <property type="entry name" value="RPOL9"/>
    <property type="match status" value="1"/>
</dbReference>
<dbReference type="Pfam" id="PF02150">
    <property type="entry name" value="Zn_ribbon_RPB9"/>
    <property type="match status" value="1"/>
</dbReference>
<evidence type="ECO:0000256" key="7">
    <source>
        <dbReference type="ARBA" id="ARBA00032962"/>
    </source>
</evidence>
<feature type="binding site" evidence="9">
    <location>
        <position position="7"/>
    </location>
    <ligand>
        <name>Zn(2+)</name>
        <dbReference type="ChEBI" id="CHEBI:29105"/>
        <label>1</label>
    </ligand>
</feature>
<evidence type="ECO:0000256" key="10">
    <source>
        <dbReference type="PIRSR" id="PIRSR005586-2"/>
    </source>
</evidence>
<feature type="domain" description="TFIIS-type" evidence="13">
    <location>
        <begin position="65"/>
        <end position="105"/>
    </location>
</feature>
<evidence type="ECO:0000313" key="15">
    <source>
        <dbReference type="Proteomes" id="UP001596118"/>
    </source>
</evidence>
<keyword evidence="6 8" id="KW-0804">Transcription</keyword>
<keyword evidence="5" id="KW-0805">Transcription regulation</keyword>
<feature type="compositionally biased region" description="Acidic residues" evidence="12">
    <location>
        <begin position="30"/>
        <end position="40"/>
    </location>
</feature>
<evidence type="ECO:0000313" key="14">
    <source>
        <dbReference type="EMBL" id="MFC5278855.1"/>
    </source>
</evidence>
<feature type="binding site" evidence="9">
    <location>
        <position position="100"/>
    </location>
    <ligand>
        <name>Zn(2+)</name>
        <dbReference type="ChEBI" id="CHEBI:29105"/>
        <label>2</label>
    </ligand>
</feature>
<feature type="binding site" evidence="9">
    <location>
        <position position="4"/>
    </location>
    <ligand>
        <name>Zn(2+)</name>
        <dbReference type="ChEBI" id="CHEBI:29105"/>
        <label>1</label>
    </ligand>
</feature>
<dbReference type="InterPro" id="IPR001529">
    <property type="entry name" value="Zn_ribbon_RPB9"/>
</dbReference>
<dbReference type="Gene3D" id="2.20.25.10">
    <property type="match status" value="1"/>
</dbReference>
<dbReference type="PANTHER" id="PTHR11239:SF12">
    <property type="entry name" value="DNA-DIRECTED RNA POLYMERASE III SUBUNIT RPC10"/>
    <property type="match status" value="1"/>
</dbReference>
<protein>
    <recommendedName>
        <fullName evidence="1">Transcription factor S</fullName>
    </recommendedName>
    <alternativeName>
        <fullName evidence="7">Transcription elongation factor IIS/RNA polymerase subunit homolog</fullName>
    </alternativeName>
</protein>
<evidence type="ECO:0000256" key="12">
    <source>
        <dbReference type="SAM" id="MobiDB-lite"/>
    </source>
</evidence>
<dbReference type="InterPro" id="IPR006288">
    <property type="entry name" value="TFS"/>
</dbReference>
<dbReference type="AlphaFoldDB" id="A0ABD5R1L7"/>
<feature type="binding site" evidence="9">
    <location>
        <position position="72"/>
    </location>
    <ligand>
        <name>Zn(2+)</name>
        <dbReference type="ChEBI" id="CHEBI:29105"/>
        <label>2</label>
    </ligand>
</feature>
<dbReference type="EMBL" id="JBHSKY010000007">
    <property type="protein sequence ID" value="MFC5278855.1"/>
    <property type="molecule type" value="Genomic_DNA"/>
</dbReference>
<keyword evidence="3 10" id="KW-0863">Zinc-finger</keyword>
<feature type="binding site" evidence="9">
    <location>
        <position position="97"/>
    </location>
    <ligand>
        <name>Zn(2+)</name>
        <dbReference type="ChEBI" id="CHEBI:29105"/>
        <label>2</label>
    </ligand>
</feature>
<keyword evidence="2 9" id="KW-0479">Metal-binding</keyword>
<evidence type="ECO:0000256" key="9">
    <source>
        <dbReference type="PIRSR" id="PIRSR005586-1"/>
    </source>
</evidence>
<evidence type="ECO:0000256" key="2">
    <source>
        <dbReference type="ARBA" id="ARBA00022723"/>
    </source>
</evidence>
<comment type="similarity">
    <text evidence="8 11">Belongs to the archaeal rpoM/eukaryotic RPA12/RPB9/RPC11 RNA polymerase family.</text>
</comment>
<name>A0ABD5R1L7_9EURY</name>
<feature type="compositionally biased region" description="Acidic residues" evidence="12">
    <location>
        <begin position="47"/>
        <end position="56"/>
    </location>
</feature>
<evidence type="ECO:0000256" key="5">
    <source>
        <dbReference type="ARBA" id="ARBA00023015"/>
    </source>
</evidence>
<evidence type="ECO:0000256" key="11">
    <source>
        <dbReference type="RuleBase" id="RU003474"/>
    </source>
</evidence>
<feature type="region of interest" description="Disordered" evidence="12">
    <location>
        <begin position="30"/>
        <end position="67"/>
    </location>
</feature>
<dbReference type="InterPro" id="IPR019761">
    <property type="entry name" value="DNA-dir_RNA_pol-M_15_CS"/>
</dbReference>
<dbReference type="PROSITE" id="PS01030">
    <property type="entry name" value="RNA_POL_M_15KD"/>
    <property type="match status" value="1"/>
</dbReference>
<proteinExistence type="inferred from homology"/>
<dbReference type="InterPro" id="IPR012164">
    <property type="entry name" value="Rpa12/Rpb9/Rpc10/TFS"/>
</dbReference>
<feature type="binding site" evidence="9">
    <location>
        <position position="25"/>
    </location>
    <ligand>
        <name>Zn(2+)</name>
        <dbReference type="ChEBI" id="CHEBI:29105"/>
        <label>1</label>
    </ligand>
</feature>
<gene>
    <name evidence="14" type="ORF">ACFPM1_08825</name>
</gene>